<dbReference type="GeneTree" id="ENSGT01060000249356"/>
<proteinExistence type="predicted"/>
<feature type="coiled-coil region" evidence="1">
    <location>
        <begin position="13"/>
        <end position="47"/>
    </location>
</feature>
<dbReference type="Ensembl" id="ENSACIT00000015625.1">
    <property type="protein sequence ID" value="ENSACIP00000015216.1"/>
    <property type="gene ID" value="ENSACIG00000011823.1"/>
</dbReference>
<reference evidence="2" key="2">
    <citation type="submission" date="2025-09" db="UniProtKB">
        <authorList>
            <consortium name="Ensembl"/>
        </authorList>
    </citation>
    <scope>IDENTIFICATION</scope>
</reference>
<organism evidence="2 3">
    <name type="scientific">Amphilophus citrinellus</name>
    <name type="common">Midas cichlid</name>
    <name type="synonym">Cichlasoma citrinellum</name>
    <dbReference type="NCBI Taxonomy" id="61819"/>
    <lineage>
        <taxon>Eukaryota</taxon>
        <taxon>Metazoa</taxon>
        <taxon>Chordata</taxon>
        <taxon>Craniata</taxon>
        <taxon>Vertebrata</taxon>
        <taxon>Euteleostomi</taxon>
        <taxon>Actinopterygii</taxon>
        <taxon>Neopterygii</taxon>
        <taxon>Teleostei</taxon>
        <taxon>Neoteleostei</taxon>
        <taxon>Acanthomorphata</taxon>
        <taxon>Ovalentaria</taxon>
        <taxon>Cichlomorphae</taxon>
        <taxon>Cichliformes</taxon>
        <taxon>Cichlidae</taxon>
        <taxon>New World cichlids</taxon>
        <taxon>Cichlasomatinae</taxon>
        <taxon>Heroini</taxon>
        <taxon>Amphilophus</taxon>
    </lineage>
</organism>
<reference evidence="2" key="1">
    <citation type="submission" date="2025-08" db="UniProtKB">
        <authorList>
            <consortium name="Ensembl"/>
        </authorList>
    </citation>
    <scope>IDENTIFICATION</scope>
</reference>
<dbReference type="Gene3D" id="1.10.287.1060">
    <property type="entry name" value="ESAT-6-like"/>
    <property type="match status" value="1"/>
</dbReference>
<keyword evidence="3" id="KW-1185">Reference proteome</keyword>
<name>A0A3Q0RWV9_AMPCI</name>
<evidence type="ECO:0000313" key="2">
    <source>
        <dbReference type="Ensembl" id="ENSACIP00000015216.1"/>
    </source>
</evidence>
<dbReference type="OMA" id="KCTACHC"/>
<dbReference type="Proteomes" id="UP000261340">
    <property type="component" value="Unplaced"/>
</dbReference>
<keyword evidence="1" id="KW-0175">Coiled coil</keyword>
<dbReference type="AlphaFoldDB" id="A0A3Q0RWV9"/>
<evidence type="ECO:0000313" key="3">
    <source>
        <dbReference type="Proteomes" id="UP000261340"/>
    </source>
</evidence>
<sequence length="69" mass="8449">MFLSVFLSGDKVEKELQQEMEKLPAREELLEKKREFLNKKIDQLELFAKKNSTKSRRGELFYRKIYFFK</sequence>
<protein>
    <submittedName>
        <fullName evidence="2">Uncharacterized protein</fullName>
    </submittedName>
</protein>
<evidence type="ECO:0000256" key="1">
    <source>
        <dbReference type="SAM" id="Coils"/>
    </source>
</evidence>
<accession>A0A3Q0RWV9</accession>